<dbReference type="EMBL" id="UOEH01000039">
    <property type="protein sequence ID" value="VAV90429.1"/>
    <property type="molecule type" value="Genomic_DNA"/>
</dbReference>
<keyword evidence="2" id="KW-0813">Transport</keyword>
<name>A0A3B0REL3_9ZZZZ</name>
<evidence type="ECO:0000256" key="8">
    <source>
        <dbReference type="SAM" id="Phobius"/>
    </source>
</evidence>
<accession>A0A3B0REL3</accession>
<feature type="transmembrane region" description="Helical" evidence="8">
    <location>
        <begin position="120"/>
        <end position="139"/>
    </location>
</feature>
<evidence type="ECO:0000256" key="2">
    <source>
        <dbReference type="ARBA" id="ARBA00022448"/>
    </source>
</evidence>
<feature type="transmembrane region" description="Helical" evidence="8">
    <location>
        <begin position="297"/>
        <end position="314"/>
    </location>
</feature>
<feature type="transmembrane region" description="Helical" evidence="8">
    <location>
        <begin position="236"/>
        <end position="259"/>
    </location>
</feature>
<feature type="transmembrane region" description="Helical" evidence="8">
    <location>
        <begin position="356"/>
        <end position="376"/>
    </location>
</feature>
<feature type="transmembrane region" description="Helical" evidence="8">
    <location>
        <begin position="383"/>
        <end position="407"/>
    </location>
</feature>
<feature type="transmembrane region" description="Helical" evidence="8">
    <location>
        <begin position="464"/>
        <end position="487"/>
    </location>
</feature>
<organism evidence="9">
    <name type="scientific">hydrothermal vent metagenome</name>
    <dbReference type="NCBI Taxonomy" id="652676"/>
    <lineage>
        <taxon>unclassified sequences</taxon>
        <taxon>metagenomes</taxon>
        <taxon>ecological metagenomes</taxon>
    </lineage>
</organism>
<keyword evidence="3" id="KW-1003">Cell membrane</keyword>
<dbReference type="CDD" id="cd06173">
    <property type="entry name" value="MFS_MefA_like"/>
    <property type="match status" value="1"/>
</dbReference>
<keyword evidence="6 8" id="KW-0472">Membrane</keyword>
<sequence length="530" mass="55578">MRVRKDAGLKAGPSAHRANGHMGQCRSRGPENQPVYRLRDTLVRRNPLASAAAAATPERMGLPHAGRDGLIRFDEQMTDPAPSEAATASVAPQTRTPLFFQRRFLPMWTALSLGAFTDNMLKQALSVALIYALITAPLISNDDALPIVGALFPIAMLIFSSIAGQLADKYETAMMFRRTKFIELLLMIVAAVGFATGNALILILALFLMGAQSAFFSPVRTGAMPKYFAPDELVRANALCSGGLFVSVMLGIVAGGFLIIAPNGPLIVSGLLVVAALGGWLAIRAAPPAAANAPDLAISWNGLAQTPILIGYAFRARGVWRPLLGVAWYWSVGALVTVAVPFFVRDTLGGDGSVVAVMMGLFAIGAALGATAASLLAKGRSGLGFATAGALVAGCMILAVYVLSAGFTPPADGSFLNAGAFFSTPQAYALAGVFVLASISTSVFVVPMQAAVQRRAPADKRARILAANNMLNAGGAMIGSLLVLLVPRTSLEAIDLFLTIGFAQVVLALYMVRRRQSVKDGLYDEMLHGA</sequence>
<feature type="transmembrane region" description="Helical" evidence="8">
    <location>
        <begin position="145"/>
        <end position="163"/>
    </location>
</feature>
<dbReference type="Gene3D" id="1.20.1250.20">
    <property type="entry name" value="MFS general substrate transporter like domains"/>
    <property type="match status" value="1"/>
</dbReference>
<keyword evidence="4 8" id="KW-0812">Transmembrane</keyword>
<evidence type="ECO:0000256" key="5">
    <source>
        <dbReference type="ARBA" id="ARBA00022989"/>
    </source>
</evidence>
<protein>
    <recommendedName>
        <fullName evidence="10">MFS transporter</fullName>
    </recommendedName>
</protein>
<evidence type="ECO:0000313" key="9">
    <source>
        <dbReference type="EMBL" id="VAV90429.1"/>
    </source>
</evidence>
<evidence type="ECO:0000256" key="1">
    <source>
        <dbReference type="ARBA" id="ARBA00004651"/>
    </source>
</evidence>
<feature type="region of interest" description="Disordered" evidence="7">
    <location>
        <begin position="1"/>
        <end position="32"/>
    </location>
</feature>
<evidence type="ECO:0000256" key="3">
    <source>
        <dbReference type="ARBA" id="ARBA00022475"/>
    </source>
</evidence>
<feature type="transmembrane region" description="Helical" evidence="8">
    <location>
        <begin position="326"/>
        <end position="344"/>
    </location>
</feature>
<evidence type="ECO:0000256" key="6">
    <source>
        <dbReference type="ARBA" id="ARBA00023136"/>
    </source>
</evidence>
<dbReference type="GO" id="GO:0005886">
    <property type="term" value="C:plasma membrane"/>
    <property type="evidence" value="ECO:0007669"/>
    <property type="project" value="UniProtKB-SubCell"/>
</dbReference>
<comment type="subcellular location">
    <subcellularLocation>
        <location evidence="1">Cell membrane</location>
        <topology evidence="1">Multi-pass membrane protein</topology>
    </subcellularLocation>
</comment>
<dbReference type="AlphaFoldDB" id="A0A3B0REL3"/>
<dbReference type="Pfam" id="PF07690">
    <property type="entry name" value="MFS_1"/>
    <property type="match status" value="1"/>
</dbReference>
<feature type="transmembrane region" description="Helical" evidence="8">
    <location>
        <begin position="266"/>
        <end position="285"/>
    </location>
</feature>
<dbReference type="GO" id="GO:0022857">
    <property type="term" value="F:transmembrane transporter activity"/>
    <property type="evidence" value="ECO:0007669"/>
    <property type="project" value="InterPro"/>
</dbReference>
<proteinExistence type="predicted"/>
<keyword evidence="5 8" id="KW-1133">Transmembrane helix</keyword>
<reference evidence="9" key="1">
    <citation type="submission" date="2018-06" db="EMBL/GenBank/DDBJ databases">
        <authorList>
            <person name="Zhirakovskaya E."/>
        </authorList>
    </citation>
    <scope>NUCLEOTIDE SEQUENCE</scope>
</reference>
<dbReference type="SUPFAM" id="SSF103473">
    <property type="entry name" value="MFS general substrate transporter"/>
    <property type="match status" value="1"/>
</dbReference>
<dbReference type="InterPro" id="IPR011701">
    <property type="entry name" value="MFS"/>
</dbReference>
<evidence type="ECO:0008006" key="10">
    <source>
        <dbReference type="Google" id="ProtNLM"/>
    </source>
</evidence>
<dbReference type="PANTHER" id="PTHR43266">
    <property type="entry name" value="MACROLIDE-EFFLUX PROTEIN"/>
    <property type="match status" value="1"/>
</dbReference>
<dbReference type="PANTHER" id="PTHR43266:SF2">
    <property type="entry name" value="MAJOR FACILITATOR SUPERFAMILY (MFS) PROFILE DOMAIN-CONTAINING PROTEIN"/>
    <property type="match status" value="1"/>
</dbReference>
<evidence type="ECO:0000256" key="4">
    <source>
        <dbReference type="ARBA" id="ARBA00022692"/>
    </source>
</evidence>
<dbReference type="InterPro" id="IPR036259">
    <property type="entry name" value="MFS_trans_sf"/>
</dbReference>
<gene>
    <name evidence="9" type="ORF">MNBD_ALPHA05-1431</name>
</gene>
<feature type="transmembrane region" description="Helical" evidence="8">
    <location>
        <begin position="493"/>
        <end position="512"/>
    </location>
</feature>
<feature type="transmembrane region" description="Helical" evidence="8">
    <location>
        <begin position="184"/>
        <end position="216"/>
    </location>
</feature>
<evidence type="ECO:0000256" key="7">
    <source>
        <dbReference type="SAM" id="MobiDB-lite"/>
    </source>
</evidence>
<feature type="transmembrane region" description="Helical" evidence="8">
    <location>
        <begin position="427"/>
        <end position="452"/>
    </location>
</feature>